<feature type="domain" description="TonB-dependent receptor plug" evidence="14">
    <location>
        <begin position="118"/>
        <end position="217"/>
    </location>
</feature>
<protein>
    <submittedName>
        <fullName evidence="15">TonB-dependent receptor plug domain-containing protein</fullName>
    </submittedName>
</protein>
<reference evidence="15 16" key="1">
    <citation type="submission" date="2020-03" db="EMBL/GenBank/DDBJ databases">
        <title>Salinimicrobium sp. nov, isolated from SCS.</title>
        <authorList>
            <person name="Cao W.R."/>
        </authorList>
    </citation>
    <scope>NUCLEOTIDE SEQUENCE [LARGE SCALE GENOMIC DNA]</scope>
    <source>
        <strain evidence="16">J15B91</strain>
    </source>
</reference>
<evidence type="ECO:0000256" key="9">
    <source>
        <dbReference type="ARBA" id="ARBA00023237"/>
    </source>
</evidence>
<keyword evidence="9 10" id="KW-0998">Cell outer membrane</keyword>
<comment type="caution">
    <text evidence="15">The sequence shown here is derived from an EMBL/GenBank/DDBJ whole genome shotgun (WGS) entry which is preliminary data.</text>
</comment>
<keyword evidence="7 10" id="KW-0472">Membrane</keyword>
<evidence type="ECO:0000256" key="8">
    <source>
        <dbReference type="ARBA" id="ARBA00023170"/>
    </source>
</evidence>
<comment type="subcellular location">
    <subcellularLocation>
        <location evidence="1 10">Cell outer membrane</location>
        <topology evidence="1 10">Multi-pass membrane protein</topology>
    </subcellularLocation>
</comment>
<feature type="domain" description="TonB-dependent receptor-like beta-barrel" evidence="13">
    <location>
        <begin position="327"/>
        <end position="812"/>
    </location>
</feature>
<evidence type="ECO:0000259" key="14">
    <source>
        <dbReference type="Pfam" id="PF07715"/>
    </source>
</evidence>
<dbReference type="InterPro" id="IPR012910">
    <property type="entry name" value="Plug_dom"/>
</dbReference>
<evidence type="ECO:0000313" key="15">
    <source>
        <dbReference type="EMBL" id="NJW52894.1"/>
    </source>
</evidence>
<dbReference type="PANTHER" id="PTHR30069:SF29">
    <property type="entry name" value="HEMOGLOBIN AND HEMOGLOBIN-HAPTOGLOBIN-BINDING PROTEIN 1-RELATED"/>
    <property type="match status" value="1"/>
</dbReference>
<evidence type="ECO:0000256" key="2">
    <source>
        <dbReference type="ARBA" id="ARBA00022448"/>
    </source>
</evidence>
<keyword evidence="5 12" id="KW-0732">Signal</keyword>
<dbReference type="SUPFAM" id="SSF49464">
    <property type="entry name" value="Carboxypeptidase regulatory domain-like"/>
    <property type="match status" value="1"/>
</dbReference>
<evidence type="ECO:0000256" key="7">
    <source>
        <dbReference type="ARBA" id="ARBA00023136"/>
    </source>
</evidence>
<evidence type="ECO:0000256" key="5">
    <source>
        <dbReference type="ARBA" id="ARBA00022729"/>
    </source>
</evidence>
<evidence type="ECO:0000256" key="12">
    <source>
        <dbReference type="SAM" id="SignalP"/>
    </source>
</evidence>
<name>A0ABX1CXB5_9FLAO</name>
<organism evidence="15 16">
    <name type="scientific">Salinimicrobium oceani</name>
    <dbReference type="NCBI Taxonomy" id="2722702"/>
    <lineage>
        <taxon>Bacteria</taxon>
        <taxon>Pseudomonadati</taxon>
        <taxon>Bacteroidota</taxon>
        <taxon>Flavobacteriia</taxon>
        <taxon>Flavobacteriales</taxon>
        <taxon>Flavobacteriaceae</taxon>
        <taxon>Salinimicrobium</taxon>
    </lineage>
</organism>
<keyword evidence="6 11" id="KW-0798">TonB box</keyword>
<keyword evidence="8 15" id="KW-0675">Receptor</keyword>
<evidence type="ECO:0000256" key="10">
    <source>
        <dbReference type="PROSITE-ProRule" id="PRU01360"/>
    </source>
</evidence>
<dbReference type="PROSITE" id="PS52016">
    <property type="entry name" value="TONB_DEPENDENT_REC_3"/>
    <property type="match status" value="1"/>
</dbReference>
<feature type="chain" id="PRO_5046561057" evidence="12">
    <location>
        <begin position="19"/>
        <end position="845"/>
    </location>
</feature>
<evidence type="ECO:0000313" key="16">
    <source>
        <dbReference type="Proteomes" id="UP000703674"/>
    </source>
</evidence>
<dbReference type="SUPFAM" id="SSF56935">
    <property type="entry name" value="Porins"/>
    <property type="match status" value="1"/>
</dbReference>
<dbReference type="EMBL" id="JAAVJR010000004">
    <property type="protein sequence ID" value="NJW52894.1"/>
    <property type="molecule type" value="Genomic_DNA"/>
</dbReference>
<dbReference type="Gene3D" id="2.170.130.10">
    <property type="entry name" value="TonB-dependent receptor, plug domain"/>
    <property type="match status" value="1"/>
</dbReference>
<dbReference type="Gene3D" id="2.40.170.20">
    <property type="entry name" value="TonB-dependent receptor, beta-barrel domain"/>
    <property type="match status" value="1"/>
</dbReference>
<dbReference type="Pfam" id="PF00593">
    <property type="entry name" value="TonB_dep_Rec_b-barrel"/>
    <property type="match status" value="1"/>
</dbReference>
<accession>A0ABX1CXB5</accession>
<dbReference type="PROSITE" id="PS01156">
    <property type="entry name" value="TONB_DEPENDENT_REC_2"/>
    <property type="match status" value="1"/>
</dbReference>
<dbReference type="Pfam" id="PF13715">
    <property type="entry name" value="CarbopepD_reg_2"/>
    <property type="match status" value="1"/>
</dbReference>
<evidence type="ECO:0000259" key="13">
    <source>
        <dbReference type="Pfam" id="PF00593"/>
    </source>
</evidence>
<dbReference type="InterPro" id="IPR010917">
    <property type="entry name" value="TonB_rcpt_CS"/>
</dbReference>
<keyword evidence="4 10" id="KW-0812">Transmembrane</keyword>
<dbReference type="InterPro" id="IPR036942">
    <property type="entry name" value="Beta-barrel_TonB_sf"/>
</dbReference>
<evidence type="ECO:0000256" key="3">
    <source>
        <dbReference type="ARBA" id="ARBA00022452"/>
    </source>
</evidence>
<feature type="signal peptide" evidence="12">
    <location>
        <begin position="1"/>
        <end position="18"/>
    </location>
</feature>
<dbReference type="InterPro" id="IPR000531">
    <property type="entry name" value="Beta-barrel_TonB"/>
</dbReference>
<evidence type="ECO:0000256" key="11">
    <source>
        <dbReference type="RuleBase" id="RU003357"/>
    </source>
</evidence>
<dbReference type="InterPro" id="IPR037066">
    <property type="entry name" value="Plug_dom_sf"/>
</dbReference>
<keyword evidence="2 10" id="KW-0813">Transport</keyword>
<sequence length="845" mass="92998">MRKFLALAFFLTSATIFAQGVVTGTVIDSDMDAPLPGANVRVEGSTQGTVTDFGGLFNLEVDKASGFLEISYVGFETKRVPFTVANGQTVDLGRILLAPDADALEEVIVTTYSIAIDRKTPVAVSTIRAEAIETQLGNQEFPEILKSTPGVYATKGGGGFGDSEIRLRGFESENIAVLINGIPVNDMENGRVYWSNWAGLSDVTRFMQVQRGLGASKVAVPSIGGTINIVTRTTDAEEGGSAFYSLGNDGYQKISATVSTGKMDNGWAATVSGARTTGDGYVDGTEFSGFSYFVNIAKDFNEDHQLSFTAFGAQQRHGQRQNALPMEIYRISERGTRFNQDWGYRNGEVLHVEDNFYHKPQMSLNHYWDISEDTQLSTSAYASFGSGGGGGFTGVNKFGLGTAQNPSPYRDGYLQPINFDLIVEENVARGALGSETYLRASRNDHQWYGVLSTLSSQILPNVEFTGGLDFRYYQGEHFTEVTDLLGGAYVLDTSNDNNPLNAAGVGDKILYHDIGTVLWEGLFAQAEYDKNNFSAFVTLAASNTSYKRKDFFNYLDSDPAQETDYQHFFGYSGKGGANYNLDSNNNIFANIGYFEKAPFSNAVFLNFRNDINTGAENQKIFSAELGYGYRSANFRADLNVYRTAWNDKTLVQRFQNPDNTTGSANILGLNALHQGVELEFSYRPIENLTLTGMASVGDWTWKNDITDVAIYDEEQNLVRTINLYVADLKVGGSAQTTFAAGADYEVWEGTKVRVDWNYYDDLYAEFDPETRSTRELGQSWELPEYGLVDFGVTHKFDIGDLEAMLIGNVNNVLDTEYISIARGGLNDGVFYGFGRTFNVGAKINF</sequence>
<comment type="similarity">
    <text evidence="10 11">Belongs to the TonB-dependent receptor family.</text>
</comment>
<evidence type="ECO:0000256" key="6">
    <source>
        <dbReference type="ARBA" id="ARBA00023077"/>
    </source>
</evidence>
<evidence type="ECO:0000256" key="1">
    <source>
        <dbReference type="ARBA" id="ARBA00004571"/>
    </source>
</evidence>
<keyword evidence="3 10" id="KW-1134">Transmembrane beta strand</keyword>
<evidence type="ECO:0000256" key="4">
    <source>
        <dbReference type="ARBA" id="ARBA00022692"/>
    </source>
</evidence>
<dbReference type="PANTHER" id="PTHR30069">
    <property type="entry name" value="TONB-DEPENDENT OUTER MEMBRANE RECEPTOR"/>
    <property type="match status" value="1"/>
</dbReference>
<dbReference type="RefSeq" id="WP_168138006.1">
    <property type="nucleotide sequence ID" value="NZ_JAAVJR010000004.1"/>
</dbReference>
<gene>
    <name evidence="15" type="ORF">HC175_08170</name>
</gene>
<dbReference type="Pfam" id="PF07715">
    <property type="entry name" value="Plug"/>
    <property type="match status" value="1"/>
</dbReference>
<dbReference type="InterPro" id="IPR039426">
    <property type="entry name" value="TonB-dep_rcpt-like"/>
</dbReference>
<keyword evidence="16" id="KW-1185">Reference proteome</keyword>
<dbReference type="Proteomes" id="UP000703674">
    <property type="component" value="Unassembled WGS sequence"/>
</dbReference>
<proteinExistence type="inferred from homology"/>
<dbReference type="InterPro" id="IPR008969">
    <property type="entry name" value="CarboxyPept-like_regulatory"/>
</dbReference>
<dbReference type="Gene3D" id="2.60.40.1120">
    <property type="entry name" value="Carboxypeptidase-like, regulatory domain"/>
    <property type="match status" value="1"/>
</dbReference>